<dbReference type="RefSeq" id="WP_009454873.1">
    <property type="nucleotide sequence ID" value="NZ_AGIZ01000002.1"/>
</dbReference>
<feature type="transmembrane region" description="Helical" evidence="1">
    <location>
        <begin position="107"/>
        <end position="126"/>
    </location>
</feature>
<dbReference type="InterPro" id="IPR014710">
    <property type="entry name" value="RmlC-like_jellyroll"/>
</dbReference>
<dbReference type="EMBL" id="AGIZ01000002">
    <property type="protein sequence ID" value="EHC18753.1"/>
    <property type="molecule type" value="Genomic_DNA"/>
</dbReference>
<dbReference type="GeneID" id="35796581"/>
<dbReference type="InterPro" id="IPR000595">
    <property type="entry name" value="cNMP-bd_dom"/>
</dbReference>
<dbReference type="PROSITE" id="PS50042">
    <property type="entry name" value="CNMP_BINDING_3"/>
    <property type="match status" value="1"/>
</dbReference>
<protein>
    <submittedName>
        <fullName evidence="3">Cyclic nucleotide-binding protein</fullName>
    </submittedName>
</protein>
<keyword evidence="4" id="KW-1185">Reference proteome</keyword>
<evidence type="ECO:0000313" key="3">
    <source>
        <dbReference type="EMBL" id="EHC18753.1"/>
    </source>
</evidence>
<dbReference type="InterPro" id="IPR018490">
    <property type="entry name" value="cNMP-bd_dom_sf"/>
</dbReference>
<reference evidence="3 4" key="1">
    <citation type="submission" date="2011-09" db="EMBL/GenBank/DDBJ databases">
        <title>The draft genome of Fischerella sp. JSC-11.</title>
        <authorList>
            <consortium name="US DOE Joint Genome Institute (JGI-PGF)"/>
            <person name="Lucas S."/>
            <person name="Han J."/>
            <person name="Lapidus A."/>
            <person name="Cheng J.-F."/>
            <person name="Goodwin L."/>
            <person name="Pitluck S."/>
            <person name="Peters L."/>
            <person name="Land M.L."/>
            <person name="Hauser L."/>
            <person name="Sarkisova S."/>
            <person name="Bryant D.A."/>
            <person name="Brown I."/>
            <person name="Woyke T.J."/>
        </authorList>
    </citation>
    <scope>NUCLEOTIDE SEQUENCE [LARGE SCALE GENOMIC DNA]</scope>
    <source>
        <strain evidence="3 4">JSC-11</strain>
    </source>
</reference>
<dbReference type="Proteomes" id="UP000004344">
    <property type="component" value="Unassembled WGS sequence"/>
</dbReference>
<organism evidence="3 4">
    <name type="scientific">Fischerella thermalis JSC-11</name>
    <dbReference type="NCBI Taxonomy" id="741277"/>
    <lineage>
        <taxon>Bacteria</taxon>
        <taxon>Bacillati</taxon>
        <taxon>Cyanobacteriota</taxon>
        <taxon>Cyanophyceae</taxon>
        <taxon>Nostocales</taxon>
        <taxon>Hapalosiphonaceae</taxon>
        <taxon>Fischerella</taxon>
    </lineage>
</organism>
<dbReference type="CDD" id="cd00038">
    <property type="entry name" value="CAP_ED"/>
    <property type="match status" value="1"/>
</dbReference>
<gene>
    <name evidence="3" type="ORF">FJSC11DRAFT_0733</name>
</gene>
<name>G6FPF3_9CYAN</name>
<keyword evidence="1" id="KW-1133">Transmembrane helix</keyword>
<evidence type="ECO:0000313" key="4">
    <source>
        <dbReference type="Proteomes" id="UP000004344"/>
    </source>
</evidence>
<dbReference type="Gene3D" id="2.60.120.10">
    <property type="entry name" value="Jelly Rolls"/>
    <property type="match status" value="1"/>
</dbReference>
<dbReference type="SUPFAM" id="SSF51206">
    <property type="entry name" value="cAMP-binding domain-like"/>
    <property type="match status" value="1"/>
</dbReference>
<keyword evidence="1" id="KW-0812">Transmembrane</keyword>
<evidence type="ECO:0000256" key="1">
    <source>
        <dbReference type="SAM" id="Phobius"/>
    </source>
</evidence>
<keyword evidence="1" id="KW-0472">Membrane</keyword>
<dbReference type="Pfam" id="PF00027">
    <property type="entry name" value="cNMP_binding"/>
    <property type="match status" value="1"/>
</dbReference>
<dbReference type="PATRIC" id="fig|741277.3.peg.858"/>
<accession>G6FPF3</accession>
<evidence type="ECO:0000259" key="2">
    <source>
        <dbReference type="PROSITE" id="PS50042"/>
    </source>
</evidence>
<feature type="domain" description="Cyclic nucleotide-binding" evidence="2">
    <location>
        <begin position="26"/>
        <end position="84"/>
    </location>
</feature>
<proteinExistence type="predicted"/>
<comment type="caution">
    <text evidence="3">The sequence shown here is derived from an EMBL/GenBank/DDBJ whole genome shotgun (WGS) entry which is preliminary data.</text>
</comment>
<dbReference type="AlphaFoldDB" id="G6FPF3"/>
<sequence>MVGCKRSLPDYSLVTLSVFTNSLITYQDLATEEVLFYHNDPSTAIFAVESGRIKLVHYTEAGKTVNHYSISVGEYFAEVVLFDDVYVCTAIAELPSRIILFPNGDRFLIFVYFWFLMLCLIFTTLLNQFSN</sequence>